<evidence type="ECO:0000256" key="2">
    <source>
        <dbReference type="ARBA" id="ARBA00022737"/>
    </source>
</evidence>
<dbReference type="SUPFAM" id="SSF50985">
    <property type="entry name" value="RCC1/BLIP-II"/>
    <property type="match status" value="3"/>
</dbReference>
<name>A0ABS3IVI9_9BIFI</name>
<organism evidence="5 6">
    <name type="scientific">Bifidobacterium asteroides</name>
    <dbReference type="NCBI Taxonomy" id="1684"/>
    <lineage>
        <taxon>Bacteria</taxon>
        <taxon>Bacillati</taxon>
        <taxon>Actinomycetota</taxon>
        <taxon>Actinomycetes</taxon>
        <taxon>Bifidobacteriales</taxon>
        <taxon>Bifidobacteriaceae</taxon>
        <taxon>Bifidobacterium</taxon>
    </lineage>
</organism>
<dbReference type="Gene3D" id="2.130.10.30">
    <property type="entry name" value="Regulator of chromosome condensation 1/beta-lactamase-inhibitor protein II"/>
    <property type="match status" value="3"/>
</dbReference>
<dbReference type="InterPro" id="IPR013378">
    <property type="entry name" value="InlB-like_B-rpt"/>
</dbReference>
<feature type="compositionally biased region" description="Polar residues" evidence="3">
    <location>
        <begin position="35"/>
        <end position="52"/>
    </location>
</feature>
<dbReference type="Gene3D" id="2.60.40.4270">
    <property type="entry name" value="Listeria-Bacteroides repeat domain"/>
    <property type="match status" value="2"/>
</dbReference>
<dbReference type="PROSITE" id="PS00626">
    <property type="entry name" value="RCC1_2"/>
    <property type="match status" value="1"/>
</dbReference>
<dbReference type="PANTHER" id="PTHR22870:SF408">
    <property type="entry name" value="OS09G0560450 PROTEIN"/>
    <property type="match status" value="1"/>
</dbReference>
<evidence type="ECO:0000313" key="5">
    <source>
        <dbReference type="EMBL" id="MBO0624386.1"/>
    </source>
</evidence>
<dbReference type="InterPro" id="IPR042229">
    <property type="entry name" value="Listeria/Bacterioides_rpt_sf"/>
</dbReference>
<proteinExistence type="predicted"/>
<dbReference type="PRINTS" id="PR00633">
    <property type="entry name" value="RCCNDNSATION"/>
</dbReference>
<dbReference type="InterPro" id="IPR000408">
    <property type="entry name" value="Reg_chr_condens"/>
</dbReference>
<feature type="compositionally biased region" description="Low complexity" evidence="3">
    <location>
        <begin position="74"/>
        <end position="91"/>
    </location>
</feature>
<dbReference type="Proteomes" id="UP000664299">
    <property type="component" value="Unassembled WGS sequence"/>
</dbReference>
<evidence type="ECO:0000256" key="1">
    <source>
        <dbReference type="ARBA" id="ARBA00004196"/>
    </source>
</evidence>
<gene>
    <name evidence="5" type="ORF">J1F30_08490</name>
</gene>
<comment type="caution">
    <text evidence="5">The sequence shown here is derived from an EMBL/GenBank/DDBJ whole genome shotgun (WGS) entry which is preliminary data.</text>
</comment>
<feature type="compositionally biased region" description="Polar residues" evidence="3">
    <location>
        <begin position="441"/>
        <end position="454"/>
    </location>
</feature>
<reference evidence="5" key="1">
    <citation type="submission" date="2021-03" db="EMBL/GenBank/DDBJ databases">
        <title>Genome sequence of Bifidobacterium asteroides strain wkB204 isolated from a honey bee gut.</title>
        <authorList>
            <person name="Motta E.V.S."/>
            <person name="Kwong W.K."/>
            <person name="Moran N.A."/>
        </authorList>
    </citation>
    <scope>NUCLEOTIDE SEQUENCE</scope>
    <source>
        <strain evidence="5">WkB204</strain>
    </source>
</reference>
<sequence length="1171" mass="124010">MPPARPPRGRAGGGAPPPRGPPPPPPGGGGGQTPRVANQTPGISSSNASSTPLPTPSPIQTTTPLSPATPSPGAPSSTTGTPDSADSAPAKSAEKTDNQASHIVRFDPDDGSKPTQSTVKTGTLAYPPEKNPVRKGFRFDGWTLDNQPYDFQDPILQDTIVIAKWTKVTDWTLSPDHGPATGTRLTISPPDRHESQFVSIQATGDRFIGLTGDGRIYAWTQDSTPEQVPFPVQAPDGFHYLQAAADSHWQAALGSDQHIYTWDNGQATPTILDTSQDAEFTSISMNDYRLLAVDRQGQVHAFQASQNSNPKPDGQETISLPRKTQAVLAVASASRILALDSDGQAWTWDAGKNGSVKPERVKQDPGMRLIQAQALSTGFLLLDSKGQPRYLADSTTSPATVDLPDAVRASRITTSKDQAVITDADGHVWTWKPGSKPTRADNGNQQYGQAASTGSRITAIDRQGSIFTWNPDAQSNQGKPARIDTIQAPILESASLDGRPLKLSRKNDTWQTDAPACKPGPVSLVIAGRQDGQPFTRSLKYTVDQTLTRNDQRGTNYTVRFNTGEGNPIPQDQSIQPVYGRVQRPTPDPTREGYQFDGWFIGQVAYDFSKPVDKDLTLTAKWTPASQNSTWSINPDKGSQLGKESTTITPPATRSGIRFNQVSGGGYILSDRTGYSLAVGSDGNAYAWGNNKYSQLGNGTTTQRNTPIPVPKPAGAPADFTYVQADAGGYHSLAIGSDGYVYAWGLNNHGQLGNNTESNSSTPVRVHGPNNSGEGVKAIQVAAGAWNSMALAADGTVYTWGSMNKGGSYDSSSPQNVPTAVKDPSDASGVLHAVQISTSWSFDMAIGQDGYVYTWGYNVEGQLGNNTSDSSFHPTPSRVFATNKSTAAAGPWLKAIQVSAGSWHALAIDEDGNTWAWGQNSYGHLGNGTSTASDFVGNPVPVRVQYPKNAGTVTAVQVNAGVYYSLAVDINGNTWAWGRNGYGQLGNNTTSDWHTPVKVFASKQSTSSAGPWMNAVQISAGWQLSLAVGTDGVAKAWGDNQYGQLGNPNAGSGSLVPVPVVFNLQPVITGVRFDQTPASGLTRGDGGSVSVFTPAHQPGTVTVSVDYTLGGAPQTPDTSLRYTYLPAGVLPKAGGEGILLALATGMTGMGGVLASRRHRQETRQLVHASHE</sequence>
<dbReference type="Pfam" id="PF25390">
    <property type="entry name" value="WD40_RLD"/>
    <property type="match status" value="1"/>
</dbReference>
<dbReference type="PANTHER" id="PTHR22870">
    <property type="entry name" value="REGULATOR OF CHROMOSOME CONDENSATION"/>
    <property type="match status" value="1"/>
</dbReference>
<protein>
    <submittedName>
        <fullName evidence="5">InlB B-repeat-containing protein</fullName>
    </submittedName>
</protein>
<feature type="domain" description="RCC1-like" evidence="4">
    <location>
        <begin position="775"/>
        <end position="1059"/>
    </location>
</feature>
<dbReference type="Pfam" id="PF09479">
    <property type="entry name" value="Flg_new"/>
    <property type="match status" value="2"/>
</dbReference>
<keyword evidence="2" id="KW-0677">Repeat</keyword>
<dbReference type="PROSITE" id="PS50012">
    <property type="entry name" value="RCC1_3"/>
    <property type="match status" value="5"/>
</dbReference>
<comment type="subcellular location">
    <subcellularLocation>
        <location evidence="1">Cell envelope</location>
    </subcellularLocation>
</comment>
<dbReference type="InterPro" id="IPR051210">
    <property type="entry name" value="Ub_ligase/GEF_domain"/>
</dbReference>
<dbReference type="InterPro" id="IPR058923">
    <property type="entry name" value="RCC1-like_dom"/>
</dbReference>
<feature type="region of interest" description="Disordered" evidence="3">
    <location>
        <begin position="432"/>
        <end position="454"/>
    </location>
</feature>
<evidence type="ECO:0000256" key="3">
    <source>
        <dbReference type="SAM" id="MobiDB-lite"/>
    </source>
</evidence>
<accession>A0ABS3IVI9</accession>
<dbReference type="NCBIfam" id="TIGR02543">
    <property type="entry name" value="List_Bact_rpt"/>
    <property type="match status" value="1"/>
</dbReference>
<feature type="region of interest" description="Disordered" evidence="3">
    <location>
        <begin position="1"/>
        <end position="132"/>
    </location>
</feature>
<dbReference type="InterPro" id="IPR009091">
    <property type="entry name" value="RCC1/BLIP-II"/>
</dbReference>
<dbReference type="Pfam" id="PF00415">
    <property type="entry name" value="RCC1"/>
    <property type="match status" value="1"/>
</dbReference>
<dbReference type="EMBL" id="JAFMNU010000038">
    <property type="protein sequence ID" value="MBO0624386.1"/>
    <property type="molecule type" value="Genomic_DNA"/>
</dbReference>
<keyword evidence="6" id="KW-1185">Reference proteome</keyword>
<feature type="compositionally biased region" description="Polar residues" evidence="3">
    <location>
        <begin position="642"/>
        <end position="654"/>
    </location>
</feature>
<evidence type="ECO:0000313" key="6">
    <source>
        <dbReference type="Proteomes" id="UP000664299"/>
    </source>
</evidence>
<feature type="compositionally biased region" description="Pro residues" evidence="3">
    <location>
        <begin position="15"/>
        <end position="27"/>
    </location>
</feature>
<evidence type="ECO:0000259" key="4">
    <source>
        <dbReference type="Pfam" id="PF25390"/>
    </source>
</evidence>
<feature type="region of interest" description="Disordered" evidence="3">
    <location>
        <begin position="629"/>
        <end position="654"/>
    </location>
</feature>